<evidence type="ECO:0000256" key="4">
    <source>
        <dbReference type="ARBA" id="ARBA00023119"/>
    </source>
</evidence>
<evidence type="ECO:0000256" key="2">
    <source>
        <dbReference type="ARBA" id="ARBA00022525"/>
    </source>
</evidence>
<evidence type="ECO:0000313" key="9">
    <source>
        <dbReference type="Proteomes" id="UP000583613"/>
    </source>
</evidence>
<dbReference type="SUPFAM" id="SSF49842">
    <property type="entry name" value="TNF-like"/>
    <property type="match status" value="1"/>
</dbReference>
<sequence>TMDIIYLHTSLAFLLLPVVVLGAPADEPKLTESAPGACKRCCDPLDSSSDVPPSHQHLPYPMPEVRPYINITILKGEKGDRGEPGMPGKWGKEGPRGERGAQGQKGSKGQMGTAGDPCKHQYAAFSVGRKKALHSSEGFQVLLFDTVFVNLYSHFDMFNGKFYCYVGGLYYFSLNVHTWNFKETYMHIMHNEEEAVILYAQPSDRSIMQSQSLMLELQENDEIWVRLYKRERENAIYSDDVDVYITFNGYLVKPSLE</sequence>
<reference evidence="8 9" key="1">
    <citation type="submission" date="2019-09" db="EMBL/GenBank/DDBJ databases">
        <title>Bird 10,000 Genomes (B10K) Project - Family phase.</title>
        <authorList>
            <person name="Zhang G."/>
        </authorList>
    </citation>
    <scope>NUCLEOTIDE SEQUENCE [LARGE SCALE GENOMIC DNA]</scope>
    <source>
        <strain evidence="8">B10K-DU-001-04</strain>
        <tissue evidence="8">Muscle</tissue>
    </source>
</reference>
<feature type="region of interest" description="Disordered" evidence="5">
    <location>
        <begin position="77"/>
        <end position="115"/>
    </location>
</feature>
<dbReference type="InterPro" id="IPR008160">
    <property type="entry name" value="Collagen"/>
</dbReference>
<proteinExistence type="predicted"/>
<feature type="non-terminal residue" evidence="8">
    <location>
        <position position="1"/>
    </location>
</feature>
<evidence type="ECO:0000256" key="6">
    <source>
        <dbReference type="SAM" id="SignalP"/>
    </source>
</evidence>
<keyword evidence="9" id="KW-1185">Reference proteome</keyword>
<name>A0A7K8X6M8_9PICI</name>
<dbReference type="EMBL" id="VWZE01003795">
    <property type="protein sequence ID" value="NXF86517.1"/>
    <property type="molecule type" value="Genomic_DNA"/>
</dbReference>
<evidence type="ECO:0000256" key="1">
    <source>
        <dbReference type="ARBA" id="ARBA00004613"/>
    </source>
</evidence>
<gene>
    <name evidence="8" type="primary">C1qtnf6</name>
    <name evidence="8" type="ORF">EUBBOU_R03064</name>
</gene>
<feature type="non-terminal residue" evidence="8">
    <location>
        <position position="257"/>
    </location>
</feature>
<feature type="domain" description="C1q" evidence="7">
    <location>
        <begin position="118"/>
        <end position="257"/>
    </location>
</feature>
<dbReference type="OrthoDB" id="6138508at2759"/>
<dbReference type="Proteomes" id="UP000583613">
    <property type="component" value="Unassembled WGS sequence"/>
</dbReference>
<evidence type="ECO:0000256" key="3">
    <source>
        <dbReference type="ARBA" id="ARBA00022729"/>
    </source>
</evidence>
<dbReference type="InterPro" id="IPR050392">
    <property type="entry name" value="Collagen/C1q_domain"/>
</dbReference>
<feature type="signal peptide" evidence="6">
    <location>
        <begin position="1"/>
        <end position="22"/>
    </location>
</feature>
<dbReference type="GO" id="GO:0005576">
    <property type="term" value="C:extracellular region"/>
    <property type="evidence" value="ECO:0007669"/>
    <property type="project" value="UniProtKB-SubCell"/>
</dbReference>
<dbReference type="Pfam" id="PF00386">
    <property type="entry name" value="C1q"/>
    <property type="match status" value="1"/>
</dbReference>
<dbReference type="PROSITE" id="PS50871">
    <property type="entry name" value="C1Q"/>
    <property type="match status" value="1"/>
</dbReference>
<dbReference type="GO" id="GO:0005581">
    <property type="term" value="C:collagen trimer"/>
    <property type="evidence" value="ECO:0007669"/>
    <property type="project" value="UniProtKB-KW"/>
</dbReference>
<keyword evidence="2" id="KW-0964">Secreted</keyword>
<organism evidence="8 9">
    <name type="scientific">Eubucco bourcierii</name>
    <name type="common">red-headed barbet</name>
    <dbReference type="NCBI Taxonomy" id="91767"/>
    <lineage>
        <taxon>Eukaryota</taxon>
        <taxon>Metazoa</taxon>
        <taxon>Chordata</taxon>
        <taxon>Craniata</taxon>
        <taxon>Vertebrata</taxon>
        <taxon>Euteleostomi</taxon>
        <taxon>Archelosauria</taxon>
        <taxon>Archosauria</taxon>
        <taxon>Dinosauria</taxon>
        <taxon>Saurischia</taxon>
        <taxon>Theropoda</taxon>
        <taxon>Coelurosauria</taxon>
        <taxon>Aves</taxon>
        <taxon>Neognathae</taxon>
        <taxon>Neoaves</taxon>
        <taxon>Telluraves</taxon>
        <taxon>Coraciimorphae</taxon>
        <taxon>Piciformes</taxon>
        <taxon>Ramphastidae</taxon>
        <taxon>Eubucco</taxon>
    </lineage>
</organism>
<protein>
    <submittedName>
        <fullName evidence="8">C1QT6 protein</fullName>
    </submittedName>
</protein>
<dbReference type="PANTHER" id="PTHR15427">
    <property type="entry name" value="EMILIN ELASTIN MICROFIBRIL INTERFACE-LOCATED PROTEIN ELASTIN MICROFIBRIL INTERFACER"/>
    <property type="match status" value="1"/>
</dbReference>
<evidence type="ECO:0000313" key="8">
    <source>
        <dbReference type="EMBL" id="NXF86517.1"/>
    </source>
</evidence>
<dbReference type="FunFam" id="2.60.120.40:FF:000029">
    <property type="entry name" value="Complement C1q tumor necrosis factor-related protein 1"/>
    <property type="match status" value="1"/>
</dbReference>
<dbReference type="InterPro" id="IPR008983">
    <property type="entry name" value="Tumour_necrosis_fac-like_dom"/>
</dbReference>
<feature type="compositionally biased region" description="Basic and acidic residues" evidence="5">
    <location>
        <begin position="90"/>
        <end position="99"/>
    </location>
</feature>
<evidence type="ECO:0000259" key="7">
    <source>
        <dbReference type="PROSITE" id="PS50871"/>
    </source>
</evidence>
<keyword evidence="3 6" id="KW-0732">Signal</keyword>
<feature type="chain" id="PRO_5029615679" evidence="6">
    <location>
        <begin position="23"/>
        <end position="257"/>
    </location>
</feature>
<comment type="caution">
    <text evidence="8">The sequence shown here is derived from an EMBL/GenBank/DDBJ whole genome shotgun (WGS) entry which is preliminary data.</text>
</comment>
<dbReference type="AlphaFoldDB" id="A0A7K8X6M8"/>
<dbReference type="PANTHER" id="PTHR15427:SF52">
    <property type="entry name" value="C1Q DOMAIN-CONTAINING PROTEIN"/>
    <property type="match status" value="1"/>
</dbReference>
<comment type="subcellular location">
    <subcellularLocation>
        <location evidence="1">Secreted</location>
    </subcellularLocation>
</comment>
<keyword evidence="4" id="KW-0176">Collagen</keyword>
<accession>A0A7K8X6M8</accession>
<dbReference type="SMART" id="SM00110">
    <property type="entry name" value="C1Q"/>
    <property type="match status" value="1"/>
</dbReference>
<dbReference type="Pfam" id="PF01391">
    <property type="entry name" value="Collagen"/>
    <property type="match status" value="1"/>
</dbReference>
<evidence type="ECO:0000256" key="5">
    <source>
        <dbReference type="SAM" id="MobiDB-lite"/>
    </source>
</evidence>
<dbReference type="InterPro" id="IPR001073">
    <property type="entry name" value="C1q_dom"/>
</dbReference>
<dbReference type="Gene3D" id="2.60.120.40">
    <property type="match status" value="1"/>
</dbReference>
<dbReference type="PRINTS" id="PR00007">
    <property type="entry name" value="COMPLEMNTC1Q"/>
</dbReference>